<organism evidence="1 2">
    <name type="scientific">bacterium (Candidatus Blackallbacteria) CG17_big_fil_post_rev_8_21_14_2_50_48_46</name>
    <dbReference type="NCBI Taxonomy" id="2014261"/>
    <lineage>
        <taxon>Bacteria</taxon>
        <taxon>Candidatus Blackallbacteria</taxon>
    </lineage>
</organism>
<evidence type="ECO:0000313" key="1">
    <source>
        <dbReference type="EMBL" id="PIW18622.1"/>
    </source>
</evidence>
<proteinExistence type="predicted"/>
<protein>
    <submittedName>
        <fullName evidence="1">Uncharacterized protein</fullName>
    </submittedName>
</protein>
<sequence length="296" mass="31000">MTAVAAYRPSETGNFQFRYTPQTVQTLARGNNPVYTQIQRDVSHMQFDTGRLNVSPRVPKEEIHFVKVGQDEYFMGGPSAAPQPFFPIPTKPGMPCPGQPAHGAPNGTAPVFDQPFQPPVNGPVNNPPANNGRVRFTERFAGSFNRFWQGSATQAQGMGETLYGVGKAAVYAPAGALEGTGRAAIALTGGRVVYDSKTPMQNMGEGFAQAGQGMGTVIDGAAQSIEGAAGMVVYAPLAGLELTAKAAGVAAGGVAAVGYGVYRGAAWTGKQVKESFVGQEFLSGFNLIASHKPQDN</sequence>
<reference evidence="1 2" key="1">
    <citation type="submission" date="2017-09" db="EMBL/GenBank/DDBJ databases">
        <title>Depth-based differentiation of microbial function through sediment-hosted aquifers and enrichment of novel symbionts in the deep terrestrial subsurface.</title>
        <authorList>
            <person name="Probst A.J."/>
            <person name="Ladd B."/>
            <person name="Jarett J.K."/>
            <person name="Geller-Mcgrath D.E."/>
            <person name="Sieber C.M."/>
            <person name="Emerson J.B."/>
            <person name="Anantharaman K."/>
            <person name="Thomas B.C."/>
            <person name="Malmstrom R."/>
            <person name="Stieglmeier M."/>
            <person name="Klingl A."/>
            <person name="Woyke T."/>
            <person name="Ryan C.M."/>
            <person name="Banfield J.F."/>
        </authorList>
    </citation>
    <scope>NUCLEOTIDE SEQUENCE [LARGE SCALE GENOMIC DNA]</scope>
    <source>
        <strain evidence="1">CG17_big_fil_post_rev_8_21_14_2_50_48_46</strain>
    </source>
</reference>
<name>A0A2M7G927_9BACT</name>
<accession>A0A2M7G927</accession>
<evidence type="ECO:0000313" key="2">
    <source>
        <dbReference type="Proteomes" id="UP000231019"/>
    </source>
</evidence>
<comment type="caution">
    <text evidence="1">The sequence shown here is derived from an EMBL/GenBank/DDBJ whole genome shotgun (WGS) entry which is preliminary data.</text>
</comment>
<dbReference type="AlphaFoldDB" id="A0A2M7G927"/>
<dbReference type="Proteomes" id="UP000231019">
    <property type="component" value="Unassembled WGS sequence"/>
</dbReference>
<dbReference type="EMBL" id="PFFQ01000012">
    <property type="protein sequence ID" value="PIW18622.1"/>
    <property type="molecule type" value="Genomic_DNA"/>
</dbReference>
<gene>
    <name evidence="1" type="ORF">COW36_04840</name>
</gene>